<comment type="function">
    <text evidence="1">Involved in the transposition of the insertion sequence.</text>
</comment>
<dbReference type="GO" id="GO:0015074">
    <property type="term" value="P:DNA integration"/>
    <property type="evidence" value="ECO:0007669"/>
    <property type="project" value="InterPro"/>
</dbReference>
<feature type="domain" description="Integrase catalytic" evidence="2">
    <location>
        <begin position="127"/>
        <end position="292"/>
    </location>
</feature>
<accession>A0A4T2BHU7</accession>
<dbReference type="RefSeq" id="WP_136643529.1">
    <property type="nucleotide sequence ID" value="NZ_QYRT01000051.1"/>
</dbReference>
<reference evidence="3 4" key="1">
    <citation type="journal article" date="2019" name="Microorganisms">
        <title>Systematic Affiliation and Genome Analysis of Subtercola vilae DB165(T) with Particular Emphasis on Cold Adaptation of an Isolate from a High-Altitude Cold Volcano Lake.</title>
        <authorList>
            <person name="Villalobos A.S."/>
            <person name="Wiese J."/>
            <person name="Imhoff J.F."/>
            <person name="Dorador C."/>
            <person name="Keller A."/>
            <person name="Hentschel U."/>
        </authorList>
    </citation>
    <scope>NUCLEOTIDE SEQUENCE [LARGE SCALE GENOMIC DNA]</scope>
    <source>
        <strain evidence="3 4">DB165</strain>
    </source>
</reference>
<dbReference type="Pfam" id="PF00665">
    <property type="entry name" value="rve"/>
    <property type="match status" value="1"/>
</dbReference>
<dbReference type="Pfam" id="PF13276">
    <property type="entry name" value="HTH_21"/>
    <property type="match status" value="1"/>
</dbReference>
<dbReference type="SUPFAM" id="SSF53098">
    <property type="entry name" value="Ribonuclease H-like"/>
    <property type="match status" value="1"/>
</dbReference>
<organism evidence="3 4">
    <name type="scientific">Subtercola vilae</name>
    <dbReference type="NCBI Taxonomy" id="2056433"/>
    <lineage>
        <taxon>Bacteria</taxon>
        <taxon>Bacillati</taxon>
        <taxon>Actinomycetota</taxon>
        <taxon>Actinomycetes</taxon>
        <taxon>Micrococcales</taxon>
        <taxon>Microbacteriaceae</taxon>
        <taxon>Subtercola</taxon>
    </lineage>
</organism>
<dbReference type="EMBL" id="QYRT01000051">
    <property type="protein sequence ID" value="TIH30470.1"/>
    <property type="molecule type" value="Genomic_DNA"/>
</dbReference>
<dbReference type="GO" id="GO:0003676">
    <property type="term" value="F:nucleic acid binding"/>
    <property type="evidence" value="ECO:0007669"/>
    <property type="project" value="InterPro"/>
</dbReference>
<dbReference type="OrthoDB" id="4281720at2"/>
<evidence type="ECO:0000259" key="2">
    <source>
        <dbReference type="PROSITE" id="PS50994"/>
    </source>
</evidence>
<dbReference type="InterPro" id="IPR025948">
    <property type="entry name" value="HTH-like_dom"/>
</dbReference>
<dbReference type="InterPro" id="IPR050900">
    <property type="entry name" value="Transposase_IS3/IS150/IS904"/>
</dbReference>
<dbReference type="AlphaFoldDB" id="A0A4T2BHU7"/>
<dbReference type="PANTHER" id="PTHR46889:SF5">
    <property type="entry name" value="INTEGRASE PROTEIN"/>
    <property type="match status" value="1"/>
</dbReference>
<comment type="caution">
    <text evidence="3">The sequence shown here is derived from an EMBL/GenBank/DDBJ whole genome shotgun (WGS) entry which is preliminary data.</text>
</comment>
<evidence type="ECO:0000256" key="1">
    <source>
        <dbReference type="ARBA" id="ARBA00002286"/>
    </source>
</evidence>
<name>A0A4T2BHU7_9MICO</name>
<sequence>MAGLEVTGTTLKVRAVEDLKAHHPLPLLLQLAGLPRSTFYDHQRRLNRSDTRAGIKEAIRGAFEEAKSAYGHRRILAVLLRQGWMVSKKTVLKLMRELGLRCPVRRRKRYNSFRGEVGEASDNVLNRQFATEFRHTKWVTDVTEFNVGTSKVYLSPVLDLHDNRVIASTAGPSPSVKMVTDSLRMAIETLTPDEKPLVHSDQGFQYRHTLWRDTLTTAGLTQSMSRKGTCLDNAVMEGFFSHLKEEWFRIQKPSTLDEFHTGLNDYLRWWNTTRIQQRLGYLSPDEYRAQTTATT</sequence>
<keyword evidence="4" id="KW-1185">Reference proteome</keyword>
<dbReference type="Pfam" id="PF13333">
    <property type="entry name" value="rve_2"/>
    <property type="match status" value="1"/>
</dbReference>
<dbReference type="InterPro" id="IPR048020">
    <property type="entry name" value="Transpos_IS3"/>
</dbReference>
<dbReference type="PROSITE" id="PS50994">
    <property type="entry name" value="INTEGRASE"/>
    <property type="match status" value="1"/>
</dbReference>
<dbReference type="Gene3D" id="3.30.420.10">
    <property type="entry name" value="Ribonuclease H-like superfamily/Ribonuclease H"/>
    <property type="match status" value="1"/>
</dbReference>
<dbReference type="InterPro" id="IPR001584">
    <property type="entry name" value="Integrase_cat-core"/>
</dbReference>
<dbReference type="NCBIfam" id="NF033516">
    <property type="entry name" value="transpos_IS3"/>
    <property type="match status" value="1"/>
</dbReference>
<dbReference type="InterPro" id="IPR036397">
    <property type="entry name" value="RNaseH_sf"/>
</dbReference>
<dbReference type="InterPro" id="IPR012337">
    <property type="entry name" value="RNaseH-like_sf"/>
</dbReference>
<dbReference type="Proteomes" id="UP000306192">
    <property type="component" value="Unassembled WGS sequence"/>
</dbReference>
<evidence type="ECO:0000313" key="3">
    <source>
        <dbReference type="EMBL" id="TIH30470.1"/>
    </source>
</evidence>
<dbReference type="PANTHER" id="PTHR46889">
    <property type="entry name" value="TRANSPOSASE INSF FOR INSERTION SEQUENCE IS3B-RELATED"/>
    <property type="match status" value="1"/>
</dbReference>
<protein>
    <submittedName>
        <fullName evidence="3">IS3 family transposase</fullName>
    </submittedName>
</protein>
<evidence type="ECO:0000313" key="4">
    <source>
        <dbReference type="Proteomes" id="UP000306192"/>
    </source>
</evidence>
<gene>
    <name evidence="3" type="ORF">D4765_17150</name>
</gene>
<proteinExistence type="predicted"/>